<dbReference type="Pfam" id="PF00005">
    <property type="entry name" value="ABC_tran"/>
    <property type="match status" value="1"/>
</dbReference>
<dbReference type="GO" id="GO:0005524">
    <property type="term" value="F:ATP binding"/>
    <property type="evidence" value="ECO:0007669"/>
    <property type="project" value="UniProtKB-KW"/>
</dbReference>
<name>A0A1Y2MZI1_PSEAH</name>
<dbReference type="STRING" id="2074.BG845_02682"/>
<dbReference type="SMART" id="SM00382">
    <property type="entry name" value="AAA"/>
    <property type="match status" value="1"/>
</dbReference>
<protein>
    <submittedName>
        <fullName evidence="11">Putative ABC transporter ATP-binding protein</fullName>
    </submittedName>
</protein>
<dbReference type="InterPro" id="IPR039421">
    <property type="entry name" value="Type_1_exporter"/>
</dbReference>
<dbReference type="Gene3D" id="3.40.50.300">
    <property type="entry name" value="P-loop containing nucleotide triphosphate hydrolases"/>
    <property type="match status" value="1"/>
</dbReference>
<dbReference type="EMBL" id="MIGB01000012">
    <property type="protein sequence ID" value="OSY40606.1"/>
    <property type="molecule type" value="Genomic_DNA"/>
</dbReference>
<dbReference type="GO" id="GO:0140359">
    <property type="term" value="F:ABC-type transporter activity"/>
    <property type="evidence" value="ECO:0007669"/>
    <property type="project" value="InterPro"/>
</dbReference>
<dbReference type="Proteomes" id="UP000194360">
    <property type="component" value="Unassembled WGS sequence"/>
</dbReference>
<evidence type="ECO:0000256" key="6">
    <source>
        <dbReference type="ARBA" id="ARBA00023136"/>
    </source>
</evidence>
<dbReference type="OrthoDB" id="9806127at2"/>
<feature type="transmembrane region" description="Helical" evidence="8">
    <location>
        <begin position="152"/>
        <end position="185"/>
    </location>
</feature>
<dbReference type="GO" id="GO:0005886">
    <property type="term" value="C:plasma membrane"/>
    <property type="evidence" value="ECO:0007669"/>
    <property type="project" value="UniProtKB-SubCell"/>
</dbReference>
<proteinExistence type="predicted"/>
<evidence type="ECO:0000256" key="2">
    <source>
        <dbReference type="ARBA" id="ARBA00022692"/>
    </source>
</evidence>
<evidence type="ECO:0000256" key="3">
    <source>
        <dbReference type="ARBA" id="ARBA00022741"/>
    </source>
</evidence>
<gene>
    <name evidence="11" type="ORF">BG845_02682</name>
</gene>
<dbReference type="PANTHER" id="PTHR24221">
    <property type="entry name" value="ATP-BINDING CASSETTE SUB-FAMILY B"/>
    <property type="match status" value="1"/>
</dbReference>
<keyword evidence="4 11" id="KW-0067">ATP-binding</keyword>
<dbReference type="InterPro" id="IPR027417">
    <property type="entry name" value="P-loop_NTPase"/>
</dbReference>
<comment type="subcellular location">
    <subcellularLocation>
        <location evidence="1">Cell membrane</location>
        <topology evidence="1">Multi-pass membrane protein</topology>
    </subcellularLocation>
</comment>
<dbReference type="PANTHER" id="PTHR24221:SF654">
    <property type="entry name" value="ATP-BINDING CASSETTE SUB-FAMILY B MEMBER 6"/>
    <property type="match status" value="1"/>
</dbReference>
<dbReference type="GO" id="GO:0016887">
    <property type="term" value="F:ATP hydrolysis activity"/>
    <property type="evidence" value="ECO:0007669"/>
    <property type="project" value="InterPro"/>
</dbReference>
<feature type="domain" description="ABC transmembrane type-1" evidence="10">
    <location>
        <begin position="32"/>
        <end position="313"/>
    </location>
</feature>
<evidence type="ECO:0000256" key="4">
    <source>
        <dbReference type="ARBA" id="ARBA00022840"/>
    </source>
</evidence>
<reference evidence="11 12" key="1">
    <citation type="submission" date="2016-09" db="EMBL/GenBank/DDBJ databases">
        <title>Pseudonocardia autotrophica DSM535, a candidate organism with high potential of specific P450 cytochromes.</title>
        <authorList>
            <person name="Grumaz C."/>
            <person name="Vainshtein Y."/>
            <person name="Kirstahler P."/>
            <person name="Sohn K."/>
        </authorList>
    </citation>
    <scope>NUCLEOTIDE SEQUENCE [LARGE SCALE GENOMIC DNA]</scope>
    <source>
        <strain evidence="11 12">DSM 535</strain>
    </source>
</reference>
<evidence type="ECO:0000313" key="12">
    <source>
        <dbReference type="Proteomes" id="UP000194360"/>
    </source>
</evidence>
<dbReference type="InterPro" id="IPR003593">
    <property type="entry name" value="AAA+_ATPase"/>
</dbReference>
<dbReference type="Gene3D" id="1.20.1560.10">
    <property type="entry name" value="ABC transporter type 1, transmembrane domain"/>
    <property type="match status" value="1"/>
</dbReference>
<dbReference type="InterPro" id="IPR003439">
    <property type="entry name" value="ABC_transporter-like_ATP-bd"/>
</dbReference>
<feature type="transmembrane region" description="Helical" evidence="8">
    <location>
        <begin position="255"/>
        <end position="279"/>
    </location>
</feature>
<feature type="compositionally biased region" description="Basic and acidic residues" evidence="7">
    <location>
        <begin position="586"/>
        <end position="599"/>
    </location>
</feature>
<feature type="transmembrane region" description="Helical" evidence="8">
    <location>
        <begin position="28"/>
        <end position="55"/>
    </location>
</feature>
<evidence type="ECO:0000256" key="8">
    <source>
        <dbReference type="SAM" id="Phobius"/>
    </source>
</evidence>
<dbReference type="InterPro" id="IPR036640">
    <property type="entry name" value="ABC1_TM_sf"/>
</dbReference>
<evidence type="ECO:0000259" key="9">
    <source>
        <dbReference type="PROSITE" id="PS50893"/>
    </source>
</evidence>
<keyword evidence="2 8" id="KW-0812">Transmembrane</keyword>
<dbReference type="RefSeq" id="WP_085912930.1">
    <property type="nucleotide sequence ID" value="NZ_AP018920.1"/>
</dbReference>
<dbReference type="Pfam" id="PF00664">
    <property type="entry name" value="ABC_membrane"/>
    <property type="match status" value="1"/>
</dbReference>
<accession>A0A1Y2MZI1</accession>
<feature type="region of interest" description="Disordered" evidence="7">
    <location>
        <begin position="571"/>
        <end position="607"/>
    </location>
</feature>
<keyword evidence="6 8" id="KW-0472">Membrane</keyword>
<organism evidence="11 12">
    <name type="scientific">Pseudonocardia autotrophica</name>
    <name type="common">Amycolata autotrophica</name>
    <name type="synonym">Nocardia autotrophica</name>
    <dbReference type="NCBI Taxonomy" id="2074"/>
    <lineage>
        <taxon>Bacteria</taxon>
        <taxon>Bacillati</taxon>
        <taxon>Actinomycetota</taxon>
        <taxon>Actinomycetes</taxon>
        <taxon>Pseudonocardiales</taxon>
        <taxon>Pseudonocardiaceae</taxon>
        <taxon>Pseudonocardia</taxon>
    </lineage>
</organism>
<dbReference type="PROSITE" id="PS50929">
    <property type="entry name" value="ABC_TM1F"/>
    <property type="match status" value="1"/>
</dbReference>
<feature type="compositionally biased region" description="Low complexity" evidence="7">
    <location>
        <begin position="329"/>
        <end position="353"/>
    </location>
</feature>
<evidence type="ECO:0000256" key="7">
    <source>
        <dbReference type="SAM" id="MobiDB-lite"/>
    </source>
</evidence>
<comment type="caution">
    <text evidence="11">The sequence shown here is derived from an EMBL/GenBank/DDBJ whole genome shotgun (WGS) entry which is preliminary data.</text>
</comment>
<dbReference type="AlphaFoldDB" id="A0A1Y2MZI1"/>
<dbReference type="InterPro" id="IPR017871">
    <property type="entry name" value="ABC_transporter-like_CS"/>
</dbReference>
<dbReference type="PROSITE" id="PS00211">
    <property type="entry name" value="ABC_TRANSPORTER_1"/>
    <property type="match status" value="1"/>
</dbReference>
<feature type="domain" description="ABC transporter" evidence="9">
    <location>
        <begin position="359"/>
        <end position="593"/>
    </location>
</feature>
<evidence type="ECO:0000256" key="5">
    <source>
        <dbReference type="ARBA" id="ARBA00022989"/>
    </source>
</evidence>
<dbReference type="GO" id="GO:0034040">
    <property type="term" value="F:ATPase-coupled lipid transmembrane transporter activity"/>
    <property type="evidence" value="ECO:0007669"/>
    <property type="project" value="TreeGrafter"/>
</dbReference>
<dbReference type="CDD" id="cd07346">
    <property type="entry name" value="ABC_6TM_exporters"/>
    <property type="match status" value="1"/>
</dbReference>
<keyword evidence="3" id="KW-0547">Nucleotide-binding</keyword>
<sequence length="607" mass="63312">MAEVVLLTEDPPLRGTLRRLAPFLRPHAVPAAVAVVLTLSASLAWVLVAPVFGAITGAVLESDRDRVLVAGLLLLGLAVARTLLSWAGELLLAVVGERVVRGIRERVVDRLAAAPLRFVEAHRGGELLTRSTTEIELLSTFVRSQLPAAVSVLGYLVFAVVVLFAYSWLLALLLLALFVPLSLLVMRSFERAAGSAFTAEATARAAVASAFAETVAAREAIQAAGAEQAWARRFADHTGALLDAIRRTIRALNRLPLAVLVEAITTAALIAAGGMLIAAGRIDIPTVAVFVLTTRTLFDSFNEATGLVGEFQESRVAVARLTDLLAATQPAATRPAATRPAAPAPDRGPAQRPSGPGRLVLDDVGFGYTAGTPVLDGVSVTVEPGERVALVGRTGAGKSTLAKIVAGLYPPDRGRVTVDGSPLDVLAPDVLRHRVALVGQQVHVAAGSVHDNVTLVLGTPGRPEVERAVDALGLRRWIGELGGLDADLGTRGDRLSAGERQVLGLIRAALVAPAVLVLDEATADLDPTTAGLLEGALERIRDATTLVVIAHRPDTVARMDRVVTLDAGRVVTDTGSPTEGAGSALLDHDRSRRPADHPAHGAGGPGR</sequence>
<dbReference type="PROSITE" id="PS50893">
    <property type="entry name" value="ABC_TRANSPORTER_2"/>
    <property type="match status" value="1"/>
</dbReference>
<feature type="transmembrane region" description="Helical" evidence="8">
    <location>
        <begin position="67"/>
        <end position="87"/>
    </location>
</feature>
<evidence type="ECO:0000313" key="11">
    <source>
        <dbReference type="EMBL" id="OSY40606.1"/>
    </source>
</evidence>
<dbReference type="SUPFAM" id="SSF90123">
    <property type="entry name" value="ABC transporter transmembrane region"/>
    <property type="match status" value="1"/>
</dbReference>
<evidence type="ECO:0000259" key="10">
    <source>
        <dbReference type="PROSITE" id="PS50929"/>
    </source>
</evidence>
<dbReference type="SUPFAM" id="SSF52540">
    <property type="entry name" value="P-loop containing nucleoside triphosphate hydrolases"/>
    <property type="match status" value="1"/>
</dbReference>
<keyword evidence="12" id="KW-1185">Reference proteome</keyword>
<feature type="region of interest" description="Disordered" evidence="7">
    <location>
        <begin position="329"/>
        <end position="356"/>
    </location>
</feature>
<evidence type="ECO:0000256" key="1">
    <source>
        <dbReference type="ARBA" id="ARBA00004651"/>
    </source>
</evidence>
<dbReference type="InterPro" id="IPR011527">
    <property type="entry name" value="ABC1_TM_dom"/>
</dbReference>
<keyword evidence="5 8" id="KW-1133">Transmembrane helix</keyword>